<reference evidence="3" key="1">
    <citation type="submission" date="2019-12" db="EMBL/GenBank/DDBJ databases">
        <title>Genome sequence of Babesia ovis.</title>
        <authorList>
            <person name="Yamagishi J."/>
            <person name="Sevinc F."/>
            <person name="Xuan X."/>
        </authorList>
    </citation>
    <scope>NUCLEOTIDE SEQUENCE</scope>
    <source>
        <strain evidence="3">Selcuk</strain>
    </source>
</reference>
<evidence type="ECO:0000313" key="4">
    <source>
        <dbReference type="Proteomes" id="UP001057455"/>
    </source>
</evidence>
<protein>
    <submittedName>
        <fullName evidence="3">RND transporter MFP subunit, putative</fullName>
    </submittedName>
</protein>
<evidence type="ECO:0000256" key="2">
    <source>
        <dbReference type="SAM" id="Phobius"/>
    </source>
</evidence>
<proteinExistence type="predicted"/>
<accession>A0A9W5TBM7</accession>
<dbReference type="AlphaFoldDB" id="A0A9W5TBM7"/>
<organism evidence="3 4">
    <name type="scientific">Babesia ovis</name>
    <dbReference type="NCBI Taxonomy" id="5869"/>
    <lineage>
        <taxon>Eukaryota</taxon>
        <taxon>Sar</taxon>
        <taxon>Alveolata</taxon>
        <taxon>Apicomplexa</taxon>
        <taxon>Aconoidasida</taxon>
        <taxon>Piroplasmida</taxon>
        <taxon>Babesiidae</taxon>
        <taxon>Babesia</taxon>
    </lineage>
</organism>
<feature type="transmembrane region" description="Helical" evidence="2">
    <location>
        <begin position="177"/>
        <end position="199"/>
    </location>
</feature>
<feature type="transmembrane region" description="Helical" evidence="2">
    <location>
        <begin position="501"/>
        <end position="524"/>
    </location>
</feature>
<feature type="transmembrane region" description="Helical" evidence="2">
    <location>
        <begin position="211"/>
        <end position="235"/>
    </location>
</feature>
<evidence type="ECO:0000313" key="3">
    <source>
        <dbReference type="EMBL" id="GFE54848.1"/>
    </source>
</evidence>
<sequence length="541" mass="58875">MVALRIPLTTPENMAPRDTDQGICDCLVRRSELFIRGITRKYSPEMWAKARSEAVSRDVSPLRSEMRKRRLDVTEENIVYNVFGTYNEHKSSDNEGWSYNDISSSNQKRNRKGGMYSPKTFECGHSWMGRRKLFMEKGISIHGIILLIAWLILVSGVRAHEHRHDVMQQFGNLFEAIITFVGASIVVWSGSSFFLDLIADASLTMDKDSKAVGCILVALAMAGVIIGFIVLMVSVTGCGKNEMVCNIAMQISVGTLLTTGMIGLGASSILITDVLNNKTLSIRSVNVRNNIVVQLVVVVIVFASVLTLIATGVVVGLLIKLEHCDGGKLQYIGYAIAAISFLNLCIGGILGSGYDAVFGDLCTEILGYRMFCLFAQVLGCMVVSAAVCASVVHHINIGAESAVFFCTCMGIKVIVLDHVKPILVIKCAIVVIALSGLVIGGIPLGYKCMDPPPFLPGSHTGHHHDTHSHAHIHNHSHMGESSHGHEHGSGEPEQKKTLGNVLLRGSGSIMIAVGFSCWIVYTFFHENLMQVPGISITRIEH</sequence>
<feature type="compositionally biased region" description="Basic and acidic residues" evidence="1">
    <location>
        <begin position="477"/>
        <end position="494"/>
    </location>
</feature>
<keyword evidence="2" id="KW-0812">Transmembrane</keyword>
<feature type="region of interest" description="Disordered" evidence="1">
    <location>
        <begin position="459"/>
        <end position="494"/>
    </location>
</feature>
<feature type="transmembrane region" description="Helical" evidence="2">
    <location>
        <begin position="247"/>
        <end position="271"/>
    </location>
</feature>
<feature type="transmembrane region" description="Helical" evidence="2">
    <location>
        <begin position="292"/>
        <end position="319"/>
    </location>
</feature>
<gene>
    <name evidence="3" type="ORF">BaOVIS_022520</name>
</gene>
<dbReference type="EMBL" id="BLIY01000017">
    <property type="protein sequence ID" value="GFE54848.1"/>
    <property type="molecule type" value="Genomic_DNA"/>
</dbReference>
<evidence type="ECO:0000256" key="1">
    <source>
        <dbReference type="SAM" id="MobiDB-lite"/>
    </source>
</evidence>
<dbReference type="Proteomes" id="UP001057455">
    <property type="component" value="Unassembled WGS sequence"/>
</dbReference>
<feature type="compositionally biased region" description="Basic residues" evidence="1">
    <location>
        <begin position="460"/>
        <end position="476"/>
    </location>
</feature>
<keyword evidence="2" id="KW-0472">Membrane</keyword>
<name>A0A9W5TBM7_BABOV</name>
<feature type="transmembrane region" description="Helical" evidence="2">
    <location>
        <begin position="398"/>
        <end position="416"/>
    </location>
</feature>
<feature type="transmembrane region" description="Helical" evidence="2">
    <location>
        <begin position="138"/>
        <end position="157"/>
    </location>
</feature>
<keyword evidence="4" id="KW-1185">Reference proteome</keyword>
<comment type="caution">
    <text evidence="3">The sequence shown here is derived from an EMBL/GenBank/DDBJ whole genome shotgun (WGS) entry which is preliminary data.</text>
</comment>
<feature type="transmembrane region" description="Helical" evidence="2">
    <location>
        <begin position="331"/>
        <end position="354"/>
    </location>
</feature>
<feature type="transmembrane region" description="Helical" evidence="2">
    <location>
        <begin position="423"/>
        <end position="446"/>
    </location>
</feature>
<keyword evidence="2" id="KW-1133">Transmembrane helix</keyword>
<feature type="transmembrane region" description="Helical" evidence="2">
    <location>
        <begin position="366"/>
        <end position="392"/>
    </location>
</feature>